<dbReference type="OrthoDB" id="176845at2"/>
<reference evidence="2 3" key="1">
    <citation type="journal article" date="2010" name="J. Bacteriol.">
        <title>Complete genome sequence of the thermophilic, obligately chemolithoautotrophic hydrogen-oxidizing bacterium Hydrogenobacter thermophilus TK-6.</title>
        <authorList>
            <person name="Arai H."/>
            <person name="Kanbe H."/>
            <person name="Ishii M."/>
            <person name="Igarashi Y."/>
        </authorList>
    </citation>
    <scope>NUCLEOTIDE SEQUENCE [LARGE SCALE GENOMIC DNA]</scope>
    <source>
        <strain evidence="3">DSM 6534 / IAM 12695 / TK-6 [Tokyo]</strain>
    </source>
</reference>
<proteinExistence type="predicted"/>
<feature type="domain" description="Solute-binding protein family 3/N-terminal" evidence="1">
    <location>
        <begin position="33"/>
        <end position="262"/>
    </location>
</feature>
<dbReference type="SMART" id="SM00062">
    <property type="entry name" value="PBPb"/>
    <property type="match status" value="1"/>
</dbReference>
<gene>
    <name evidence="2" type="ordered locus">HTH_0390</name>
</gene>
<protein>
    <submittedName>
        <fullName evidence="2">Extracellular solute-binding protein, family 3</fullName>
    </submittedName>
</protein>
<dbReference type="KEGG" id="hth:HTH_0390"/>
<dbReference type="KEGG" id="hte:Hydth_0388"/>
<dbReference type="AlphaFoldDB" id="D3DGA3"/>
<sequence length="276" mass="31361">MRKNYRLPWRVLGKFIILLPLLIPLIARPAPKELTACSDPGLIPLFDMQGRGIYNKIEELIASYYGQKIGRYFFPMQMGFIRHTLVEKACHFVVGVPAGYELTLNTKPLFRSTYVLVYRSDSGFDIKGIDDPILSRLKIGGIVNNPAFFYLKDEGITNYVGYNSFYDSFNRPDDNPNLQIIKDLLDKKIDVAVLWGPIAGYFVKEYNGKLKMILPNPKSQSDVRLDYKVAIGVRKGDTLMKEYVEKAILEQKEAIKSLLVSNNVPLLPCDNCVINP</sequence>
<accession>D3DGA3</accession>
<dbReference type="eggNOG" id="COG0834">
    <property type="taxonomic scope" value="Bacteria"/>
</dbReference>
<dbReference type="InterPro" id="IPR001638">
    <property type="entry name" value="Solute-binding_3/MltF_N"/>
</dbReference>
<dbReference type="PATRIC" id="fig|608538.5.peg.391"/>
<evidence type="ECO:0000313" key="2">
    <source>
        <dbReference type="EMBL" id="BAI68855.1"/>
    </source>
</evidence>
<organism evidence="2 3">
    <name type="scientific">Hydrogenobacter thermophilus (strain DSM 6534 / IAM 12695 / TK-6)</name>
    <dbReference type="NCBI Taxonomy" id="608538"/>
    <lineage>
        <taxon>Bacteria</taxon>
        <taxon>Pseudomonadati</taxon>
        <taxon>Aquificota</taxon>
        <taxon>Aquificia</taxon>
        <taxon>Aquificales</taxon>
        <taxon>Aquificaceae</taxon>
        <taxon>Hydrogenobacter</taxon>
    </lineage>
</organism>
<dbReference type="SUPFAM" id="SSF53850">
    <property type="entry name" value="Periplasmic binding protein-like II"/>
    <property type="match status" value="1"/>
</dbReference>
<dbReference type="Gene3D" id="3.40.190.10">
    <property type="entry name" value="Periplasmic binding protein-like II"/>
    <property type="match status" value="2"/>
</dbReference>
<evidence type="ECO:0000313" key="3">
    <source>
        <dbReference type="Proteomes" id="UP000002574"/>
    </source>
</evidence>
<dbReference type="RefSeq" id="WP_012963038.1">
    <property type="nucleotide sequence ID" value="NC_013799.1"/>
</dbReference>
<dbReference type="STRING" id="608538.HTH_0390"/>
<keyword evidence="3" id="KW-1185">Reference proteome</keyword>
<name>D3DGA3_HYDTT</name>
<dbReference type="Proteomes" id="UP000002574">
    <property type="component" value="Chromosome"/>
</dbReference>
<evidence type="ECO:0000259" key="1">
    <source>
        <dbReference type="SMART" id="SM00062"/>
    </source>
</evidence>
<dbReference type="EMBL" id="AP011112">
    <property type="protein sequence ID" value="BAI68855.1"/>
    <property type="molecule type" value="Genomic_DNA"/>
</dbReference>